<evidence type="ECO:0000313" key="2">
    <source>
        <dbReference type="EMBL" id="MBP2055007.1"/>
    </source>
</evidence>
<evidence type="ECO:0000313" key="1">
    <source>
        <dbReference type="EMBL" id="ANP53701.1"/>
    </source>
</evidence>
<dbReference type="RefSeq" id="WP_067311924.1">
    <property type="nucleotide sequence ID" value="NZ_CP016279.1"/>
</dbReference>
<protein>
    <submittedName>
        <fullName evidence="1">Uncharacterized protein</fullName>
    </submittedName>
</protein>
<dbReference type="Proteomes" id="UP000092659">
    <property type="component" value="Chromosome"/>
</dbReference>
<sequence>MKLDWPDFELTCDGNGSLTFLWRRHSRIESHVGLCSGVRLLPQGSDGLSQWVFHLRFPKGPTPGLLVVRVDVPPDRLEEAQQYTDLLRRRFGVPEHATNHAEEAGFQRVPLDGPEWIAAPASAASEELFDAVTARAESDAG</sequence>
<gene>
    <name evidence="1" type="ORF">AVL59_32830</name>
    <name evidence="2" type="ORF">J2Z21_008019</name>
</gene>
<evidence type="ECO:0000313" key="3">
    <source>
        <dbReference type="Proteomes" id="UP000092659"/>
    </source>
</evidence>
<keyword evidence="4" id="KW-1185">Reference proteome</keyword>
<dbReference type="Proteomes" id="UP001519309">
    <property type="component" value="Unassembled WGS sequence"/>
</dbReference>
<dbReference type="EMBL" id="CP016279">
    <property type="protein sequence ID" value="ANP53701.1"/>
    <property type="molecule type" value="Genomic_DNA"/>
</dbReference>
<name>A0A1B1B4L0_9ACTN</name>
<accession>A0A1B1B4L0</accession>
<reference evidence="1 3" key="1">
    <citation type="submission" date="2016-06" db="EMBL/GenBank/DDBJ databases">
        <title>Complete genome sequence of Streptomyces griseochromogenes ATCC 14511, the Blasticidin S producer.</title>
        <authorList>
            <person name="Wu L."/>
        </authorList>
    </citation>
    <scope>NUCLEOTIDE SEQUENCE [LARGE SCALE GENOMIC DNA]</scope>
    <source>
        <strain evidence="1 3">ATCC 14511</strain>
    </source>
</reference>
<dbReference type="KEGG" id="sgs:AVL59_32830"/>
<dbReference type="OrthoDB" id="4205633at2"/>
<dbReference type="STRING" id="68214.AVL59_32830"/>
<dbReference type="AlphaFoldDB" id="A0A1B1B4L0"/>
<reference evidence="2 4" key="2">
    <citation type="submission" date="2021-03" db="EMBL/GenBank/DDBJ databases">
        <title>Genomic Encyclopedia of Type Strains, Phase IV (KMG-IV): sequencing the most valuable type-strain genomes for metagenomic binning, comparative biology and taxonomic classification.</title>
        <authorList>
            <person name="Goeker M."/>
        </authorList>
    </citation>
    <scope>NUCLEOTIDE SEQUENCE [LARGE SCALE GENOMIC DNA]</scope>
    <source>
        <strain evidence="2 4">DSM 40499</strain>
    </source>
</reference>
<dbReference type="EMBL" id="JAGGLP010000025">
    <property type="protein sequence ID" value="MBP2055007.1"/>
    <property type="molecule type" value="Genomic_DNA"/>
</dbReference>
<evidence type="ECO:0000313" key="4">
    <source>
        <dbReference type="Proteomes" id="UP001519309"/>
    </source>
</evidence>
<proteinExistence type="predicted"/>
<organism evidence="1 3">
    <name type="scientific">Streptomyces griseochromogenes</name>
    <dbReference type="NCBI Taxonomy" id="68214"/>
    <lineage>
        <taxon>Bacteria</taxon>
        <taxon>Bacillati</taxon>
        <taxon>Actinomycetota</taxon>
        <taxon>Actinomycetes</taxon>
        <taxon>Kitasatosporales</taxon>
        <taxon>Streptomycetaceae</taxon>
        <taxon>Streptomyces</taxon>
    </lineage>
</organism>